<evidence type="ECO:0000313" key="3">
    <source>
        <dbReference type="EMBL" id="SNS33798.1"/>
    </source>
</evidence>
<dbReference type="SUPFAM" id="SSF51261">
    <property type="entry name" value="Duplicated hybrid motif"/>
    <property type="match status" value="1"/>
</dbReference>
<protein>
    <submittedName>
        <fullName evidence="3">Peptidase family M23</fullName>
    </submittedName>
</protein>
<evidence type="ECO:0000313" key="4">
    <source>
        <dbReference type="Proteomes" id="UP000198373"/>
    </source>
</evidence>
<proteinExistence type="predicted"/>
<dbReference type="CDD" id="cd12797">
    <property type="entry name" value="M23_peptidase"/>
    <property type="match status" value="1"/>
</dbReference>
<name>A0A239DPH3_9ACTN</name>
<feature type="compositionally biased region" description="Basic and acidic residues" evidence="1">
    <location>
        <begin position="23"/>
        <end position="32"/>
    </location>
</feature>
<dbReference type="AlphaFoldDB" id="A0A239DPH3"/>
<feature type="domain" description="M23ase beta-sheet core" evidence="2">
    <location>
        <begin position="206"/>
        <end position="303"/>
    </location>
</feature>
<gene>
    <name evidence="3" type="ORF">SAMN06893096_103281</name>
</gene>
<reference evidence="4" key="1">
    <citation type="submission" date="2017-06" db="EMBL/GenBank/DDBJ databases">
        <authorList>
            <person name="Varghese N."/>
            <person name="Submissions S."/>
        </authorList>
    </citation>
    <scope>NUCLEOTIDE SEQUENCE [LARGE SCALE GENOMIC DNA]</scope>
    <source>
        <strain evidence="4">DSM 46839</strain>
    </source>
</reference>
<dbReference type="GO" id="GO:0004222">
    <property type="term" value="F:metalloendopeptidase activity"/>
    <property type="evidence" value="ECO:0007669"/>
    <property type="project" value="TreeGrafter"/>
</dbReference>
<sequence length="314" mass="32170">MTQLHHDRPLDLERTSRPTLPTRRPEEARRSDTPPAARARLAGVADPADLTGRAEAAARSGITGGPAAAVTPLLRRLRGRRAVHVAAALVGASALGLVTAGEPVARARETRAGTAGPVSVAQELGLHAGAPAAVPDAEAAARLGELAADRTVREAGRTAAAAAQAEADRVAAEADRLAAEAARPEAVLPVEGGRLTSGFGSRWGTLHAGIDLAAPMRTPEYAAMDGIVLEAGPASGYGLAVYVRHANGDVTVYGHMDEVLVTPGQVVRAGDTIALLGNRGQSTGPHLHFEVRRGGPGGEPVDPVAYLRERGVGI</sequence>
<accession>A0A239DPH3</accession>
<dbReference type="Pfam" id="PF01551">
    <property type="entry name" value="Peptidase_M23"/>
    <property type="match status" value="1"/>
</dbReference>
<keyword evidence="4" id="KW-1185">Reference proteome</keyword>
<dbReference type="InterPro" id="IPR016047">
    <property type="entry name" value="M23ase_b-sheet_dom"/>
</dbReference>
<dbReference type="InterPro" id="IPR011055">
    <property type="entry name" value="Dup_hybrid_motif"/>
</dbReference>
<dbReference type="InterPro" id="IPR050570">
    <property type="entry name" value="Cell_wall_metabolism_enzyme"/>
</dbReference>
<organism evidence="3 4">
    <name type="scientific">Geodermatophilus pulveris</name>
    <dbReference type="NCBI Taxonomy" id="1564159"/>
    <lineage>
        <taxon>Bacteria</taxon>
        <taxon>Bacillati</taxon>
        <taxon>Actinomycetota</taxon>
        <taxon>Actinomycetes</taxon>
        <taxon>Geodermatophilales</taxon>
        <taxon>Geodermatophilaceae</taxon>
        <taxon>Geodermatophilus</taxon>
    </lineage>
</organism>
<dbReference type="PANTHER" id="PTHR21666">
    <property type="entry name" value="PEPTIDASE-RELATED"/>
    <property type="match status" value="1"/>
</dbReference>
<feature type="region of interest" description="Disordered" evidence="1">
    <location>
        <begin position="1"/>
        <end position="40"/>
    </location>
</feature>
<dbReference type="OrthoDB" id="5244067at2"/>
<dbReference type="PANTHER" id="PTHR21666:SF270">
    <property type="entry name" value="MUREIN HYDROLASE ACTIVATOR ENVC"/>
    <property type="match status" value="1"/>
</dbReference>
<feature type="compositionally biased region" description="Basic and acidic residues" evidence="1">
    <location>
        <begin position="1"/>
        <end position="16"/>
    </location>
</feature>
<evidence type="ECO:0000256" key="1">
    <source>
        <dbReference type="SAM" id="MobiDB-lite"/>
    </source>
</evidence>
<dbReference type="Gene3D" id="2.70.70.10">
    <property type="entry name" value="Glucose Permease (Domain IIA)"/>
    <property type="match status" value="1"/>
</dbReference>
<evidence type="ECO:0000259" key="2">
    <source>
        <dbReference type="Pfam" id="PF01551"/>
    </source>
</evidence>
<dbReference type="Proteomes" id="UP000198373">
    <property type="component" value="Unassembled WGS sequence"/>
</dbReference>
<dbReference type="RefSeq" id="WP_089305066.1">
    <property type="nucleotide sequence ID" value="NZ_FZOO01000003.1"/>
</dbReference>
<dbReference type="EMBL" id="FZOO01000003">
    <property type="protein sequence ID" value="SNS33798.1"/>
    <property type="molecule type" value="Genomic_DNA"/>
</dbReference>